<evidence type="ECO:0000313" key="1">
    <source>
        <dbReference type="EMBL" id="CAD7443745.1"/>
    </source>
</evidence>
<dbReference type="AlphaFoldDB" id="A0A7R9F0X1"/>
<proteinExistence type="predicted"/>
<reference evidence="1" key="1">
    <citation type="submission" date="2020-11" db="EMBL/GenBank/DDBJ databases">
        <authorList>
            <person name="Tran Van P."/>
        </authorList>
    </citation>
    <scope>NUCLEOTIDE SEQUENCE</scope>
</reference>
<gene>
    <name evidence="1" type="ORF">TBIB3V08_LOCUS6144</name>
</gene>
<protein>
    <submittedName>
        <fullName evidence="1">Uncharacterized protein</fullName>
    </submittedName>
</protein>
<organism evidence="1">
    <name type="scientific">Timema bartmani</name>
    <dbReference type="NCBI Taxonomy" id="61472"/>
    <lineage>
        <taxon>Eukaryota</taxon>
        <taxon>Metazoa</taxon>
        <taxon>Ecdysozoa</taxon>
        <taxon>Arthropoda</taxon>
        <taxon>Hexapoda</taxon>
        <taxon>Insecta</taxon>
        <taxon>Pterygota</taxon>
        <taxon>Neoptera</taxon>
        <taxon>Polyneoptera</taxon>
        <taxon>Phasmatodea</taxon>
        <taxon>Timematodea</taxon>
        <taxon>Timematoidea</taxon>
        <taxon>Timematidae</taxon>
        <taxon>Timema</taxon>
    </lineage>
</organism>
<dbReference type="EMBL" id="OD566309">
    <property type="protein sequence ID" value="CAD7443745.1"/>
    <property type="molecule type" value="Genomic_DNA"/>
</dbReference>
<name>A0A7R9F0X1_9NEOP</name>
<sequence>MTRGKQQVATLRPITTFGRRILKDKPRTRFYLEEVYPYLHGGRVENHLGKPTLTTPDRDSNLVLPVIGSLVYCESSALDHAATEAGYLSYALMAISPSRARAKSCCIVVKRPPQRDCPLREVDGWYRQEYGRYTADTALYMETKTVRPVNKVFIRHSSTACPI</sequence>
<accession>A0A7R9F0X1</accession>